<reference evidence="2" key="1">
    <citation type="submission" date="2022-01" db="EMBL/GenBank/DDBJ databases">
        <title>Genome Sequence Resource for Two Populations of Ditylenchus destructor, the Migratory Endoparasitic Phytonematode.</title>
        <authorList>
            <person name="Zhang H."/>
            <person name="Lin R."/>
            <person name="Xie B."/>
        </authorList>
    </citation>
    <scope>NUCLEOTIDE SEQUENCE</scope>
    <source>
        <strain evidence="2">BazhouSP</strain>
    </source>
</reference>
<evidence type="ECO:0000256" key="1">
    <source>
        <dbReference type="SAM" id="MobiDB-lite"/>
    </source>
</evidence>
<dbReference type="AlphaFoldDB" id="A0AAD4R468"/>
<keyword evidence="3" id="KW-1185">Reference proteome</keyword>
<feature type="region of interest" description="Disordered" evidence="1">
    <location>
        <begin position="98"/>
        <end position="162"/>
    </location>
</feature>
<feature type="compositionally biased region" description="Basic and acidic residues" evidence="1">
    <location>
        <begin position="260"/>
        <end position="270"/>
    </location>
</feature>
<accession>A0AAD4R468</accession>
<proteinExistence type="predicted"/>
<dbReference type="Proteomes" id="UP001201812">
    <property type="component" value="Unassembled WGS sequence"/>
</dbReference>
<organism evidence="2 3">
    <name type="scientific">Ditylenchus destructor</name>
    <dbReference type="NCBI Taxonomy" id="166010"/>
    <lineage>
        <taxon>Eukaryota</taxon>
        <taxon>Metazoa</taxon>
        <taxon>Ecdysozoa</taxon>
        <taxon>Nematoda</taxon>
        <taxon>Chromadorea</taxon>
        <taxon>Rhabditida</taxon>
        <taxon>Tylenchina</taxon>
        <taxon>Tylenchomorpha</taxon>
        <taxon>Sphaerularioidea</taxon>
        <taxon>Anguinidae</taxon>
        <taxon>Anguininae</taxon>
        <taxon>Ditylenchus</taxon>
    </lineage>
</organism>
<name>A0AAD4R468_9BILA</name>
<dbReference type="EMBL" id="JAKKPZ010000036">
    <property type="protein sequence ID" value="KAI1708323.1"/>
    <property type="molecule type" value="Genomic_DNA"/>
</dbReference>
<sequence>MVKRKSKSAASGQDDIKQGDLVWVKYKGIDWPAKVSNIYPKKITYYYLPLDAAVIGQPFKTNNPKSVKLIQPEDKIPACPDSKLVGDLQRAFKQAKEILQNPNEPMGLDDTSGSSALNGSLQQDDDESQVSNQGSPSTKRKKEAKKELRSEHDLDEPEEETDTVNTDYINFNVGDVVIVASEIGTWPGKILEIYDDHTICKLFPLSEKNEPCRVVWENVQEFPVDELDDYMEDTRNNENLYIAFVDVKRYLAEGSAQATKETKTKAKDTVNVKQAGRKVGRKRRAGSEKESEDESDRETTSRHESRAKRRHENSSNDKASKKMQNSVVDSIPADPVSKKVTKPKSFLDTITSDQAEQHMKAIWESKVDNQAHNGYTIPTQLHQLRFNFNNGGLLKFADVEKAIPKIRNMIKICTKLPKMSELVEFHYIANVVVPELYVFGLSQIDGTSLDKAREKYEELVANEADSSEIKNDRAATSNGSFKISNSLLMAASRAKTEEEEEQKTDI</sequence>
<feature type="compositionally biased region" description="Polar residues" evidence="1">
    <location>
        <begin position="111"/>
        <end position="122"/>
    </location>
</feature>
<feature type="compositionally biased region" description="Acidic residues" evidence="1">
    <location>
        <begin position="153"/>
        <end position="162"/>
    </location>
</feature>
<evidence type="ECO:0000313" key="3">
    <source>
        <dbReference type="Proteomes" id="UP001201812"/>
    </source>
</evidence>
<feature type="compositionally biased region" description="Basic residues" evidence="1">
    <location>
        <begin position="275"/>
        <end position="284"/>
    </location>
</feature>
<feature type="region of interest" description="Disordered" evidence="1">
    <location>
        <begin position="256"/>
        <end position="342"/>
    </location>
</feature>
<protein>
    <submittedName>
        <fullName evidence="2">PWWP domain containing protein</fullName>
    </submittedName>
</protein>
<comment type="caution">
    <text evidence="2">The sequence shown here is derived from an EMBL/GenBank/DDBJ whole genome shotgun (WGS) entry which is preliminary data.</text>
</comment>
<evidence type="ECO:0000313" key="2">
    <source>
        <dbReference type="EMBL" id="KAI1708323.1"/>
    </source>
</evidence>
<gene>
    <name evidence="2" type="ORF">DdX_12003</name>
</gene>